<gene>
    <name evidence="5" type="ORF">SCALIN_C05_0239</name>
</gene>
<dbReference type="Pfam" id="PF17482">
    <property type="entry name" value="Phage_sheath_1C"/>
    <property type="match status" value="1"/>
</dbReference>
<dbReference type="Pfam" id="PF04984">
    <property type="entry name" value="Phage_sheath_1"/>
    <property type="match status" value="1"/>
</dbReference>
<evidence type="ECO:0000313" key="5">
    <source>
        <dbReference type="EMBL" id="GAX60154.1"/>
    </source>
</evidence>
<organism evidence="5 6">
    <name type="scientific">Candidatus Scalindua japonica</name>
    <dbReference type="NCBI Taxonomy" id="1284222"/>
    <lineage>
        <taxon>Bacteria</taxon>
        <taxon>Pseudomonadati</taxon>
        <taxon>Planctomycetota</taxon>
        <taxon>Candidatus Brocadiia</taxon>
        <taxon>Candidatus Brocadiales</taxon>
        <taxon>Candidatus Scalinduaceae</taxon>
        <taxon>Candidatus Scalindua</taxon>
    </lineage>
</organism>
<dbReference type="PANTHER" id="PTHR35861">
    <property type="match status" value="1"/>
</dbReference>
<evidence type="ECO:0000259" key="4">
    <source>
        <dbReference type="Pfam" id="PF17482"/>
    </source>
</evidence>
<evidence type="ECO:0000259" key="3">
    <source>
        <dbReference type="Pfam" id="PF04984"/>
    </source>
</evidence>
<dbReference type="OrthoDB" id="9767864at2"/>
<dbReference type="Proteomes" id="UP000218542">
    <property type="component" value="Unassembled WGS sequence"/>
</dbReference>
<comment type="caution">
    <text evidence="5">The sequence shown here is derived from an EMBL/GenBank/DDBJ whole genome shotgun (WGS) entry which is preliminary data.</text>
</comment>
<evidence type="ECO:0000256" key="2">
    <source>
        <dbReference type="SAM" id="MobiDB-lite"/>
    </source>
</evidence>
<dbReference type="InterPro" id="IPR052042">
    <property type="entry name" value="Tail_sheath_structural"/>
</dbReference>
<sequence>MPVSPTYPGVYIEEIPSGVRTITGVATSITAFIGRALKGPVDEPTTIFNYGDYERHFGGLWTESTMSYAVKDFYLNRGSQAIIVRVVHDDADTARIEIPTIVTSPPAIVTSPPDDILNLDASSPGAWGNNLYAEVDNETGDPTEAPTSPPAELDPQIFNLTITEKVDGEEKQSEKFLNVTLIPTDRRYLPRVLEQSSTLVTVPKDGEDWDVPIAPPQVTISEIQATGGDDGGPIETNDYLESESDKTGLYALEKADLFNLLCIPPAIRTEDTDPSVYQEAMAYCTTRRAMLIVDPPFNWGASPANAASNAFSGLSTLGLSGKDARNAALYFPRVRQPDPERDGQPDTFVPCGIIAGVMSSTDTNRGVWKAPAGLDAALNGIQGLQVNLTDDENGRLNQIGINCLRVFPINGRVVWGARTLRGADQLADEYKYVPVRRTALFIEESLYRGTQWVVFEPNDEPLWAQIRLNVGAFMHNLFRQGAFQGTAPKDAYLVKCDKETTTQNDINLGIVNILVGFAPLKPAEFVIIKIQQLAGQIEV</sequence>
<dbReference type="RefSeq" id="WP_096893436.1">
    <property type="nucleotide sequence ID" value="NZ_BAOS01000005.1"/>
</dbReference>
<protein>
    <submittedName>
        <fullName evidence="5">Phage tail sheath protein FI</fullName>
    </submittedName>
</protein>
<feature type="domain" description="Tail sheath protein C-terminal" evidence="4">
    <location>
        <begin position="429"/>
        <end position="531"/>
    </location>
</feature>
<accession>A0A286TWC2</accession>
<dbReference type="InterPro" id="IPR020287">
    <property type="entry name" value="Tail_sheath_C"/>
</dbReference>
<dbReference type="AlphaFoldDB" id="A0A286TWC2"/>
<evidence type="ECO:0000313" key="6">
    <source>
        <dbReference type="Proteomes" id="UP000218542"/>
    </source>
</evidence>
<proteinExistence type="inferred from homology"/>
<dbReference type="EMBL" id="BAOS01000005">
    <property type="protein sequence ID" value="GAX60154.1"/>
    <property type="molecule type" value="Genomic_DNA"/>
</dbReference>
<reference evidence="6" key="1">
    <citation type="journal article" date="2017" name="Environ. Microbiol. Rep.">
        <title>Genetic Diversity of Marine Anaerobic Ammonium-Oxidizing Bacteria as Revealed by Genomic and Proteomic Analyses of 'Candidatus Scalindua japonica'.</title>
        <authorList>
            <person name="Oshiki M."/>
            <person name="Mizuto K."/>
            <person name="Kimura Z."/>
            <person name="Kindaichi T."/>
            <person name="Satoh H."/>
            <person name="Okabe S."/>
        </authorList>
    </citation>
    <scope>NUCLEOTIDE SEQUENCE [LARGE SCALE GENOMIC DNA]</scope>
    <source>
        <strain evidence="6">husup-a2</strain>
    </source>
</reference>
<dbReference type="Gene3D" id="3.40.50.11780">
    <property type="match status" value="2"/>
</dbReference>
<name>A0A286TWC2_9BACT</name>
<feature type="region of interest" description="Disordered" evidence="2">
    <location>
        <begin position="134"/>
        <end position="154"/>
    </location>
</feature>
<comment type="similarity">
    <text evidence="1">Belongs to the myoviridae tail sheath protein family.</text>
</comment>
<evidence type="ECO:0000256" key="1">
    <source>
        <dbReference type="ARBA" id="ARBA00008005"/>
    </source>
</evidence>
<feature type="domain" description="Tail sheath protein subtilisin-like" evidence="3">
    <location>
        <begin position="239"/>
        <end position="420"/>
    </location>
</feature>
<dbReference type="InterPro" id="IPR035089">
    <property type="entry name" value="Phage_sheath_subtilisin"/>
</dbReference>
<keyword evidence="6" id="KW-1185">Reference proteome</keyword>
<dbReference type="PANTHER" id="PTHR35861:SF1">
    <property type="entry name" value="PHAGE TAIL SHEATH PROTEIN"/>
    <property type="match status" value="1"/>
</dbReference>